<dbReference type="InterPro" id="IPR036047">
    <property type="entry name" value="F-box-like_dom_sf"/>
</dbReference>
<dbReference type="PANTHER" id="PTHR33784">
    <property type="entry name" value="OS05G0482100 PROTEIN"/>
    <property type="match status" value="1"/>
</dbReference>
<dbReference type="SUPFAM" id="SSF81383">
    <property type="entry name" value="F-box domain"/>
    <property type="match status" value="1"/>
</dbReference>
<dbReference type="EMBL" id="JBJKBG010000008">
    <property type="protein sequence ID" value="KAL3725815.1"/>
    <property type="molecule type" value="Genomic_DNA"/>
</dbReference>
<name>A0ABD3JF00_EUCGL</name>
<keyword evidence="3" id="KW-1185">Reference proteome</keyword>
<dbReference type="Pfam" id="PF23310">
    <property type="entry name" value="TPR_27"/>
    <property type="match status" value="1"/>
</dbReference>
<protein>
    <recommendedName>
        <fullName evidence="1">At2g35280-like TPR domain-containing protein</fullName>
    </recommendedName>
</protein>
<dbReference type="AlphaFoldDB" id="A0ABD3JF00"/>
<sequence length="224" mass="26290">MEIKSFDVLPRDLVLEVLASVAANSMDDFFNAKISCKTFNELAEENYVYRQISLDKISRILWWHPEEGKAFIERCIKCDNLEALYTQGLYEYVSFMKVELGMELLRRAAQIGHLGASYVVGLLLVCEGGELQKEGVQLLRKVYASGRVVECRKKYLDVVRDMWWNNTTIFEGEPPRYECRMRSEHCKRRGWVSDIDHYDNTECEQCICRAEIEILYKYKYGRHP</sequence>
<comment type="caution">
    <text evidence="2">The sequence shown here is derived from an EMBL/GenBank/DDBJ whole genome shotgun (WGS) entry which is preliminary data.</text>
</comment>
<dbReference type="Proteomes" id="UP001634007">
    <property type="component" value="Unassembled WGS sequence"/>
</dbReference>
<dbReference type="InterPro" id="IPR057136">
    <property type="entry name" value="At2g35280_TPR_dom"/>
</dbReference>
<accession>A0ABD3JF00</accession>
<evidence type="ECO:0000259" key="1">
    <source>
        <dbReference type="Pfam" id="PF23310"/>
    </source>
</evidence>
<evidence type="ECO:0000313" key="3">
    <source>
        <dbReference type="Proteomes" id="UP001634007"/>
    </source>
</evidence>
<feature type="domain" description="At2g35280-like TPR" evidence="1">
    <location>
        <begin position="59"/>
        <end position="159"/>
    </location>
</feature>
<proteinExistence type="predicted"/>
<dbReference type="InterPro" id="IPR040338">
    <property type="entry name" value="At1g67623-like"/>
</dbReference>
<gene>
    <name evidence="2" type="ORF">ACJRO7_030792</name>
</gene>
<reference evidence="2 3" key="1">
    <citation type="submission" date="2024-11" db="EMBL/GenBank/DDBJ databases">
        <title>Chromosome-level genome assembly of Eucalyptus globulus Labill. provides insights into its genome evolution.</title>
        <authorList>
            <person name="Li X."/>
        </authorList>
    </citation>
    <scope>NUCLEOTIDE SEQUENCE [LARGE SCALE GENOMIC DNA]</scope>
    <source>
        <strain evidence="2">CL2024</strain>
        <tissue evidence="2">Fresh tender leaves</tissue>
    </source>
</reference>
<dbReference type="PANTHER" id="PTHR33784:SF10">
    <property type="entry name" value="F-BOX PROTEIN"/>
    <property type="match status" value="1"/>
</dbReference>
<organism evidence="2 3">
    <name type="scientific">Eucalyptus globulus</name>
    <name type="common">Tasmanian blue gum</name>
    <dbReference type="NCBI Taxonomy" id="34317"/>
    <lineage>
        <taxon>Eukaryota</taxon>
        <taxon>Viridiplantae</taxon>
        <taxon>Streptophyta</taxon>
        <taxon>Embryophyta</taxon>
        <taxon>Tracheophyta</taxon>
        <taxon>Spermatophyta</taxon>
        <taxon>Magnoliopsida</taxon>
        <taxon>eudicotyledons</taxon>
        <taxon>Gunneridae</taxon>
        <taxon>Pentapetalae</taxon>
        <taxon>rosids</taxon>
        <taxon>malvids</taxon>
        <taxon>Myrtales</taxon>
        <taxon>Myrtaceae</taxon>
        <taxon>Myrtoideae</taxon>
        <taxon>Eucalypteae</taxon>
        <taxon>Eucalyptus</taxon>
    </lineage>
</organism>
<evidence type="ECO:0000313" key="2">
    <source>
        <dbReference type="EMBL" id="KAL3725815.1"/>
    </source>
</evidence>